<sequence length="157" mass="17145">MPGMRRVGARLYTPKQSHTRGAARHARRWNEQQGAIMATHAVTSEDFNQIVESNDLVFVDFWATWCGPCRAFGPTFEKASEANPDVYFAKVDIDQNPDLASAAKVQAVPTLMVVKNQQIVFQQAGALRASDLDDLIAQAKALDVNAAAAEEAEAQAE</sequence>
<protein>
    <recommendedName>
        <fullName evidence="2">Thioredoxin</fullName>
    </recommendedName>
</protein>
<evidence type="ECO:0000313" key="4">
    <source>
        <dbReference type="EMBL" id="MEQ2397634.1"/>
    </source>
</evidence>
<evidence type="ECO:0000256" key="2">
    <source>
        <dbReference type="NCBIfam" id="TIGR01068"/>
    </source>
</evidence>
<dbReference type="SUPFAM" id="SSF52833">
    <property type="entry name" value="Thioredoxin-like"/>
    <property type="match status" value="1"/>
</dbReference>
<dbReference type="EMBL" id="JBBMFR010000009">
    <property type="protein sequence ID" value="MEQ2397634.1"/>
    <property type="molecule type" value="Genomic_DNA"/>
</dbReference>
<evidence type="ECO:0000313" key="5">
    <source>
        <dbReference type="Proteomes" id="UP001462554"/>
    </source>
</evidence>
<feature type="domain" description="Thioredoxin" evidence="3">
    <location>
        <begin position="31"/>
        <end position="141"/>
    </location>
</feature>
<dbReference type="InterPro" id="IPR013766">
    <property type="entry name" value="Thioredoxin_domain"/>
</dbReference>
<dbReference type="Proteomes" id="UP001462554">
    <property type="component" value="Unassembled WGS sequence"/>
</dbReference>
<dbReference type="PROSITE" id="PS00194">
    <property type="entry name" value="THIOREDOXIN_1"/>
    <property type="match status" value="1"/>
</dbReference>
<comment type="caution">
    <text evidence="4">The sequence shown here is derived from an EMBL/GenBank/DDBJ whole genome shotgun (WGS) entry which is preliminary data.</text>
</comment>
<organism evidence="4 5">
    <name type="scientific">Bifidobacterium hominis</name>
    <dbReference type="NCBI Taxonomy" id="3133177"/>
    <lineage>
        <taxon>Bacteria</taxon>
        <taxon>Bacillati</taxon>
        <taxon>Actinomycetota</taxon>
        <taxon>Actinomycetes</taxon>
        <taxon>Bifidobacteriales</taxon>
        <taxon>Bifidobacteriaceae</taxon>
        <taxon>Bifidobacterium</taxon>
    </lineage>
</organism>
<dbReference type="Gene3D" id="3.40.30.10">
    <property type="entry name" value="Glutaredoxin"/>
    <property type="match status" value="1"/>
</dbReference>
<dbReference type="PROSITE" id="PS51352">
    <property type="entry name" value="THIOREDOXIN_2"/>
    <property type="match status" value="1"/>
</dbReference>
<dbReference type="Pfam" id="PF00085">
    <property type="entry name" value="Thioredoxin"/>
    <property type="match status" value="1"/>
</dbReference>
<keyword evidence="1" id="KW-1015">Disulfide bond</keyword>
<reference evidence="4 5" key="1">
    <citation type="submission" date="2024-03" db="EMBL/GenBank/DDBJ databases">
        <title>Human intestinal bacterial collection.</title>
        <authorList>
            <person name="Pauvert C."/>
            <person name="Hitch T.C.A."/>
            <person name="Clavel T."/>
        </authorList>
    </citation>
    <scope>NUCLEOTIDE SEQUENCE [LARGE SCALE GENOMIC DNA]</scope>
    <source>
        <strain evidence="4 5">CLA-AA-H311</strain>
    </source>
</reference>
<name>A0ABV1CCC4_9BIFI</name>
<dbReference type="PRINTS" id="PR00421">
    <property type="entry name" value="THIOREDOXIN"/>
</dbReference>
<dbReference type="InterPro" id="IPR017937">
    <property type="entry name" value="Thioredoxin_CS"/>
</dbReference>
<dbReference type="CDD" id="cd02947">
    <property type="entry name" value="TRX_family"/>
    <property type="match status" value="1"/>
</dbReference>
<proteinExistence type="predicted"/>
<dbReference type="InterPro" id="IPR005746">
    <property type="entry name" value="Thioredoxin"/>
</dbReference>
<evidence type="ECO:0000256" key="1">
    <source>
        <dbReference type="ARBA" id="ARBA00023157"/>
    </source>
</evidence>
<dbReference type="PANTHER" id="PTHR46115">
    <property type="entry name" value="THIOREDOXIN-LIKE PROTEIN 1"/>
    <property type="match status" value="1"/>
</dbReference>
<gene>
    <name evidence="4" type="primary">trxA</name>
    <name evidence="4" type="ORF">WMO36_07145</name>
</gene>
<dbReference type="InterPro" id="IPR036249">
    <property type="entry name" value="Thioredoxin-like_sf"/>
</dbReference>
<keyword evidence="5" id="KW-1185">Reference proteome</keyword>
<accession>A0ABV1CCC4</accession>
<evidence type="ECO:0000259" key="3">
    <source>
        <dbReference type="PROSITE" id="PS51352"/>
    </source>
</evidence>
<dbReference type="NCBIfam" id="TIGR01068">
    <property type="entry name" value="thioredoxin"/>
    <property type="match status" value="1"/>
</dbReference>